<dbReference type="InterPro" id="IPR000157">
    <property type="entry name" value="TIR_dom"/>
</dbReference>
<dbReference type="EMBL" id="CAJOAX010000673">
    <property type="protein sequence ID" value="CAF3633354.1"/>
    <property type="molecule type" value="Genomic_DNA"/>
</dbReference>
<evidence type="ECO:0000313" key="3">
    <source>
        <dbReference type="EMBL" id="CAF1093467.1"/>
    </source>
</evidence>
<evidence type="ECO:0000313" key="4">
    <source>
        <dbReference type="EMBL" id="CAF3586765.1"/>
    </source>
</evidence>
<evidence type="ECO:0000313" key="2">
    <source>
        <dbReference type="EMBL" id="CAF0804471.1"/>
    </source>
</evidence>
<feature type="domain" description="TIR" evidence="1">
    <location>
        <begin position="539"/>
        <end position="657"/>
    </location>
</feature>
<proteinExistence type="predicted"/>
<dbReference type="Proteomes" id="UP000663882">
    <property type="component" value="Unassembled WGS sequence"/>
</dbReference>
<dbReference type="InterPro" id="IPR016024">
    <property type="entry name" value="ARM-type_fold"/>
</dbReference>
<dbReference type="Proteomes" id="UP000663874">
    <property type="component" value="Unassembled WGS sequence"/>
</dbReference>
<dbReference type="EMBL" id="CAJOBE010000169">
    <property type="protein sequence ID" value="CAF3586765.1"/>
    <property type="molecule type" value="Genomic_DNA"/>
</dbReference>
<dbReference type="InterPro" id="IPR011989">
    <property type="entry name" value="ARM-like"/>
</dbReference>
<organism evidence="2 6">
    <name type="scientific">Rotaria sordida</name>
    <dbReference type="NCBI Taxonomy" id="392033"/>
    <lineage>
        <taxon>Eukaryota</taxon>
        <taxon>Metazoa</taxon>
        <taxon>Spiralia</taxon>
        <taxon>Gnathifera</taxon>
        <taxon>Rotifera</taxon>
        <taxon>Eurotatoria</taxon>
        <taxon>Bdelloidea</taxon>
        <taxon>Philodinida</taxon>
        <taxon>Philodinidae</taxon>
        <taxon>Rotaria</taxon>
    </lineage>
</organism>
<gene>
    <name evidence="4" type="ORF">FNK824_LOCUS2713</name>
    <name evidence="5" type="ORF">OTI717_LOCUS8424</name>
    <name evidence="2" type="ORF">RFH988_LOCUS4091</name>
    <name evidence="3" type="ORF">SEV965_LOCUS15487</name>
</gene>
<evidence type="ECO:0000313" key="5">
    <source>
        <dbReference type="EMBL" id="CAF3633354.1"/>
    </source>
</evidence>
<dbReference type="GO" id="GO:0007165">
    <property type="term" value="P:signal transduction"/>
    <property type="evidence" value="ECO:0007669"/>
    <property type="project" value="InterPro"/>
</dbReference>
<dbReference type="Proteomes" id="UP000663823">
    <property type="component" value="Unassembled WGS sequence"/>
</dbReference>
<dbReference type="Proteomes" id="UP000663889">
    <property type="component" value="Unassembled WGS sequence"/>
</dbReference>
<protein>
    <recommendedName>
        <fullName evidence="1">TIR domain-containing protein</fullName>
    </recommendedName>
</protein>
<comment type="caution">
    <text evidence="2">The sequence shown here is derived from an EMBL/GenBank/DDBJ whole genome shotgun (WGS) entry which is preliminary data.</text>
</comment>
<dbReference type="PANTHER" id="PTHR46270">
    <property type="entry name" value="ARMADILLO-TYPE FOLD-RELATED"/>
    <property type="match status" value="1"/>
</dbReference>
<accession>A0A813T2P1</accession>
<name>A0A813T2P1_9BILA</name>
<dbReference type="InterPro" id="IPR035897">
    <property type="entry name" value="Toll_tir_struct_dom_sf"/>
</dbReference>
<evidence type="ECO:0000313" key="6">
    <source>
        <dbReference type="Proteomes" id="UP000663882"/>
    </source>
</evidence>
<dbReference type="EMBL" id="CAJNOO010000103">
    <property type="protein sequence ID" value="CAF0804471.1"/>
    <property type="molecule type" value="Genomic_DNA"/>
</dbReference>
<dbReference type="Gene3D" id="1.25.10.10">
    <property type="entry name" value="Leucine-rich Repeat Variant"/>
    <property type="match status" value="2"/>
</dbReference>
<dbReference type="EMBL" id="CAJNOU010000811">
    <property type="protein sequence ID" value="CAF1093467.1"/>
    <property type="molecule type" value="Genomic_DNA"/>
</dbReference>
<dbReference type="Gene3D" id="3.40.50.10140">
    <property type="entry name" value="Toll/interleukin-1 receptor homology (TIR) domain"/>
    <property type="match status" value="1"/>
</dbReference>
<dbReference type="OrthoDB" id="9998516at2759"/>
<dbReference type="SUPFAM" id="SSF52200">
    <property type="entry name" value="Toll/Interleukin receptor TIR domain"/>
    <property type="match status" value="1"/>
</dbReference>
<dbReference type="PANTHER" id="PTHR46270:SF2">
    <property type="entry name" value="TIR DOMAIN-CONTAINING PROTEIN"/>
    <property type="match status" value="1"/>
</dbReference>
<sequence length="807" mass="92909">MMEVSTIIEQQCALIKDQGTSVTNDQLKTCLDNIVIELNQDKMKSNVATIQQIASSISFRLKNDQAFYEAKLVDHQLFLIIRDYYLDILRRWRTGQVLDPMLGQVFTQIAILFAELCFHATDVDVDLLKQLLIHESLINEICACLKDIATSGKHLQDQHVKAIDYTVRAIHYLGKGRIDIQSMAMFCELHDSIVNCVCSNYFVSMFKKIAELEKLNEAQTFLLNTCTDYICWHDAGHYNDTCIAVRTALLNIFTCWFQDQLLSFHKLSRVAIQVIGQLCITLIGGNASDEELFPQPIREDYCKMIDQISSILNTIMESETVDEITKALIRVLAQNLYSLTMTNDLRTYIKSKNMIPLLLKLTNIEDETIQFHVYRILASIMTEEDMKTLTNSTKIANVFLGFLINLIDDSSMIPRFHNLLRSLKILVQHDQIKEELTKQGVLPLLLRCVTESKFDLIKVRLSALEILLALTFNDDAARQLKNNSEFISNLKTLVTSSTNRHLQRVAENLLWKLEIEETAITKSQEISTISHVASKKYDIMLSYSHSDKELCYRIHDCLVKDNFRVWIDRDQMHGQTMVAMATAIENSYFVFLCMSEAYKQSAYCQSEAHYAFERQCCLIPLVMKSGYRPDGWLGIIASGKIYIDFSKLGFDVAYEKLKNEIIRYRTNQVQSTSTKKSFRHDLDVKTINPPVKSDEQYPLIEDYPHCINQWTTDHVRSFLINEKLDCLLPVLGNMNGRLLHETHKRCKAHWDLMFQTFKAEVTADNQQKLLTIDTYIRFLDAIEKYIPIVPNDKSKPSTSSSTFCTLI</sequence>
<dbReference type="SUPFAM" id="SSF48371">
    <property type="entry name" value="ARM repeat"/>
    <property type="match status" value="1"/>
</dbReference>
<reference evidence="2" key="1">
    <citation type="submission" date="2021-02" db="EMBL/GenBank/DDBJ databases">
        <authorList>
            <person name="Nowell W R."/>
        </authorList>
    </citation>
    <scope>NUCLEOTIDE SEQUENCE</scope>
</reference>
<evidence type="ECO:0000259" key="1">
    <source>
        <dbReference type="Pfam" id="PF13676"/>
    </source>
</evidence>
<dbReference type="Pfam" id="PF13676">
    <property type="entry name" value="TIR_2"/>
    <property type="match status" value="1"/>
</dbReference>
<dbReference type="AlphaFoldDB" id="A0A813T2P1"/>